<keyword evidence="3" id="KW-0694">RNA-binding</keyword>
<name>A0A1M5ASI5_9RHOB</name>
<proteinExistence type="predicted"/>
<evidence type="ECO:0000256" key="2">
    <source>
        <dbReference type="ARBA" id="ARBA00022795"/>
    </source>
</evidence>
<dbReference type="GO" id="GO:0044781">
    <property type="term" value="P:bacterial-type flagellum organization"/>
    <property type="evidence" value="ECO:0007669"/>
    <property type="project" value="UniProtKB-KW"/>
</dbReference>
<dbReference type="Pfam" id="PF07378">
    <property type="entry name" value="FlbT"/>
    <property type="match status" value="1"/>
</dbReference>
<dbReference type="STRING" id="1486859.SAMN05444273_105162"/>
<dbReference type="OrthoDB" id="8561314at2"/>
<keyword evidence="2" id="KW-1005">Bacterial flagellum biogenesis</keyword>
<reference evidence="5" key="1">
    <citation type="submission" date="2016-11" db="EMBL/GenBank/DDBJ databases">
        <authorList>
            <person name="Varghese N."/>
            <person name="Submissions S."/>
        </authorList>
    </citation>
    <scope>NUCLEOTIDE SEQUENCE [LARGE SCALE GENOMIC DNA]</scope>
    <source>
        <strain evidence="5">DSM 100566</strain>
    </source>
</reference>
<dbReference type="GO" id="GO:0006402">
    <property type="term" value="P:mRNA catabolic process"/>
    <property type="evidence" value="ECO:0007669"/>
    <property type="project" value="InterPro"/>
</dbReference>
<dbReference type="GO" id="GO:0048027">
    <property type="term" value="F:mRNA 5'-UTR binding"/>
    <property type="evidence" value="ECO:0007669"/>
    <property type="project" value="InterPro"/>
</dbReference>
<evidence type="ECO:0000313" key="4">
    <source>
        <dbReference type="EMBL" id="SHF33106.1"/>
    </source>
</evidence>
<keyword evidence="5" id="KW-1185">Reference proteome</keyword>
<dbReference type="EMBL" id="FQUV01000005">
    <property type="protein sequence ID" value="SHF33106.1"/>
    <property type="molecule type" value="Genomic_DNA"/>
</dbReference>
<protein>
    <submittedName>
        <fullName evidence="4">Flagellar protein FlbT</fullName>
    </submittedName>
</protein>
<keyword evidence="4" id="KW-0282">Flagellum</keyword>
<evidence type="ECO:0000313" key="5">
    <source>
        <dbReference type="Proteomes" id="UP000184144"/>
    </source>
</evidence>
<keyword evidence="1" id="KW-0678">Repressor</keyword>
<dbReference type="AlphaFoldDB" id="A0A1M5ASI5"/>
<evidence type="ECO:0000256" key="3">
    <source>
        <dbReference type="ARBA" id="ARBA00022884"/>
    </source>
</evidence>
<accession>A0A1M5ASI5</accession>
<organism evidence="4 5">
    <name type="scientific">Litoreibacter ascidiaceicola</name>
    <dbReference type="NCBI Taxonomy" id="1486859"/>
    <lineage>
        <taxon>Bacteria</taxon>
        <taxon>Pseudomonadati</taxon>
        <taxon>Pseudomonadota</taxon>
        <taxon>Alphaproteobacteria</taxon>
        <taxon>Rhodobacterales</taxon>
        <taxon>Roseobacteraceae</taxon>
        <taxon>Litoreibacter</taxon>
    </lineage>
</organism>
<dbReference type="InterPro" id="IPR009967">
    <property type="entry name" value="Flagellum_FlbT"/>
</dbReference>
<keyword evidence="4" id="KW-0969">Cilium</keyword>
<dbReference type="NCBIfam" id="NF001995">
    <property type="entry name" value="PRK00794.1-1"/>
    <property type="match status" value="1"/>
</dbReference>
<dbReference type="Proteomes" id="UP000184144">
    <property type="component" value="Unassembled WGS sequence"/>
</dbReference>
<keyword evidence="4" id="KW-0966">Cell projection</keyword>
<sequence length="134" mass="14988">MSGLVIKLGPKERVLINGVVVENGSRRGRVQILTPNAKILRLKDAIHPDEVNTPVRRVCYILQLILSGDANLGDGKRQVLNGIEQLSHAFWDTDSRRILDVSTEYVVKEQFYPGLKSLRQLLAREARLMAAASE</sequence>
<dbReference type="RefSeq" id="WP_073144380.1">
    <property type="nucleotide sequence ID" value="NZ_FQUV01000005.1"/>
</dbReference>
<gene>
    <name evidence="4" type="ORF">SAMN05444273_105162</name>
</gene>
<evidence type="ECO:0000256" key="1">
    <source>
        <dbReference type="ARBA" id="ARBA00022491"/>
    </source>
</evidence>
<dbReference type="GO" id="GO:1902209">
    <property type="term" value="P:negative regulation of bacterial-type flagellum assembly"/>
    <property type="evidence" value="ECO:0007669"/>
    <property type="project" value="InterPro"/>
</dbReference>